<keyword evidence="3" id="KW-1185">Reference proteome</keyword>
<feature type="compositionally biased region" description="Low complexity" evidence="1">
    <location>
        <begin position="226"/>
        <end position="236"/>
    </location>
</feature>
<feature type="compositionally biased region" description="Basic and acidic residues" evidence="1">
    <location>
        <begin position="280"/>
        <end position="292"/>
    </location>
</feature>
<evidence type="ECO:0000313" key="2">
    <source>
        <dbReference type="EMBL" id="KAI1618225.1"/>
    </source>
</evidence>
<accession>A0AAN6E519</accession>
<name>A0AAN6E519_9EURO</name>
<feature type="compositionally biased region" description="Low complexity" evidence="1">
    <location>
        <begin position="331"/>
        <end position="341"/>
    </location>
</feature>
<feature type="compositionally biased region" description="Basic and acidic residues" evidence="1">
    <location>
        <begin position="520"/>
        <end position="538"/>
    </location>
</feature>
<feature type="compositionally biased region" description="Basic and acidic residues" evidence="1">
    <location>
        <begin position="342"/>
        <end position="351"/>
    </location>
</feature>
<feature type="region of interest" description="Disordered" evidence="1">
    <location>
        <begin position="1"/>
        <end position="360"/>
    </location>
</feature>
<feature type="compositionally biased region" description="Polar residues" evidence="1">
    <location>
        <begin position="89"/>
        <end position="99"/>
    </location>
</feature>
<gene>
    <name evidence="2" type="ORF">EDD36DRAFT_459879</name>
</gene>
<dbReference type="EMBL" id="MU404350">
    <property type="protein sequence ID" value="KAI1618225.1"/>
    <property type="molecule type" value="Genomic_DNA"/>
</dbReference>
<feature type="region of interest" description="Disordered" evidence="1">
    <location>
        <begin position="520"/>
        <end position="546"/>
    </location>
</feature>
<comment type="caution">
    <text evidence="2">The sequence shown here is derived from an EMBL/GenBank/DDBJ whole genome shotgun (WGS) entry which is preliminary data.</text>
</comment>
<sequence>MSPSPPPTRRFQPEPLETTIRISRRANGSAKSPSSSPGPDKLRASNPDTMPPQTKPRRFLPEPVEETVRRSGKHNVEHVEDPMDIDGPTGSSSQDSQCSHFDDPTLPGAPNSRPLATRRRFVPEPVETTIHSSRRKFVPEPIETSTRTSKDKEKPQDEASSKPRRRFAPEPVETSTRSNRDKKSEDAENTRPRRKFAPEAIETTSTSRRRRDTDSDDPGEEPPTAGSIGSSRSSSGPRKWQPELLETAKGSYRRVHPPSPKESKESPPSRPPPAPLLKMDVVDVEPKVEESRFSAAALARRNPEAQRQHSFQVPDLPMIESTTEEDESDETPSLSDSPSSTEAEHLRKDTNRTPAAQDSYTEYVLRLAADTVTEKELQEQAMAAYINERPHEPVDHFAIEEDEDGPLPVPMFHGEKGTDARTFRRSSAAELTLELEGMRKHHERLEKGKQKVKSDTVGASRFSAAALTTRHKLEAQSTKKPKKPRALDEETELAKMMAAATPPMLGKDLTFPYTISPKMTRCDPDQPPRPRNAEDSHAEVCPGSPHLWISDTRPNLDTGAGLWMGMCQGAMWQPSSAQNGLRSGLQTPAPQTPAREMHNPFEAMFSGNSSTPGRGTLTPAIRRRPASGISFLPLTPPRSQDGDDFTNTIDRKLQLEKKIEEEFPPGVITQIYNYLSLGYPSLAHMFDEELSKISRVPLEELRKDDYLVDAKGYVGAPEGDGAEEREVIGGKCKRWEALRLYVHEWARQSPNFADDRRRAALGANEDWGARARKGSWGQ</sequence>
<dbReference type="Proteomes" id="UP001203852">
    <property type="component" value="Unassembled WGS sequence"/>
</dbReference>
<dbReference type="AlphaFoldDB" id="A0AAN6E519"/>
<evidence type="ECO:0000313" key="3">
    <source>
        <dbReference type="Proteomes" id="UP001203852"/>
    </source>
</evidence>
<protein>
    <submittedName>
        <fullName evidence="2">Uncharacterized protein</fullName>
    </submittedName>
</protein>
<feature type="compositionally biased region" description="Basic and acidic residues" evidence="1">
    <location>
        <begin position="66"/>
        <end position="81"/>
    </location>
</feature>
<reference evidence="2" key="1">
    <citation type="journal article" date="2022" name="bioRxiv">
        <title>Deciphering the potential niche of two novel black yeast fungi from a biological soil crust based on their genomes, phenotypes, and melanin regulation.</title>
        <authorList>
            <consortium name="DOE Joint Genome Institute"/>
            <person name="Carr E.C."/>
            <person name="Barton Q."/>
            <person name="Grambo S."/>
            <person name="Sullivan M."/>
            <person name="Renfro C.M."/>
            <person name="Kuo A."/>
            <person name="Pangilinan J."/>
            <person name="Lipzen A."/>
            <person name="Keymanesh K."/>
            <person name="Savage E."/>
            <person name="Barry K."/>
            <person name="Grigoriev I.V."/>
            <person name="Riekhof W.R."/>
            <person name="Harris S.S."/>
        </authorList>
    </citation>
    <scope>NUCLEOTIDE SEQUENCE</scope>
    <source>
        <strain evidence="2">JF 03-4F</strain>
    </source>
</reference>
<feature type="compositionally biased region" description="Basic and acidic residues" evidence="1">
    <location>
        <begin position="178"/>
        <end position="191"/>
    </location>
</feature>
<evidence type="ECO:0000256" key="1">
    <source>
        <dbReference type="SAM" id="MobiDB-lite"/>
    </source>
</evidence>
<proteinExistence type="predicted"/>
<organism evidence="2 3">
    <name type="scientific">Exophiala viscosa</name>
    <dbReference type="NCBI Taxonomy" id="2486360"/>
    <lineage>
        <taxon>Eukaryota</taxon>
        <taxon>Fungi</taxon>
        <taxon>Dikarya</taxon>
        <taxon>Ascomycota</taxon>
        <taxon>Pezizomycotina</taxon>
        <taxon>Eurotiomycetes</taxon>
        <taxon>Chaetothyriomycetidae</taxon>
        <taxon>Chaetothyriales</taxon>
        <taxon>Herpotrichiellaceae</taxon>
        <taxon>Exophiala</taxon>
    </lineage>
</organism>
<feature type="compositionally biased region" description="Basic and acidic residues" evidence="1">
    <location>
        <begin position="148"/>
        <end position="161"/>
    </location>
</feature>